<dbReference type="RefSeq" id="WP_121286336.1">
    <property type="nucleotide sequence ID" value="NZ_RCCK01000014.1"/>
</dbReference>
<feature type="domain" description="EcxA zinc-binding" evidence="2">
    <location>
        <begin position="399"/>
        <end position="699"/>
    </location>
</feature>
<dbReference type="Proteomes" id="UP000297429">
    <property type="component" value="Unassembled WGS sequence"/>
</dbReference>
<dbReference type="EMBL" id="RCCK01000014">
    <property type="protein sequence ID" value="RLJ72522.1"/>
    <property type="molecule type" value="Genomic_DNA"/>
</dbReference>
<evidence type="ECO:0000313" key="7">
    <source>
        <dbReference type="Proteomes" id="UP000273898"/>
    </source>
</evidence>
<evidence type="ECO:0000259" key="2">
    <source>
        <dbReference type="Pfam" id="PF16313"/>
    </source>
</evidence>
<dbReference type="PANTHER" id="PTHR38478:SF1">
    <property type="entry name" value="ZINC DEPENDENT METALLOPROTEASE DOMAIN LIPOPROTEIN"/>
    <property type="match status" value="1"/>
</dbReference>
<dbReference type="Proteomes" id="UP000273898">
    <property type="component" value="Unassembled WGS sequence"/>
</dbReference>
<feature type="domain" description="DUF5118" evidence="4">
    <location>
        <begin position="25"/>
        <end position="74"/>
    </location>
</feature>
<evidence type="ECO:0000259" key="3">
    <source>
        <dbReference type="Pfam" id="PF17148"/>
    </source>
</evidence>
<dbReference type="Pfam" id="PF17162">
    <property type="entry name" value="DUF5118"/>
    <property type="match status" value="1"/>
</dbReference>
<accession>A0A497XVQ1</accession>
<dbReference type="InterPro" id="IPR032534">
    <property type="entry name" value="EcxA_zinc-bd"/>
</dbReference>
<feature type="domain" description="DUF5117" evidence="3">
    <location>
        <begin position="83"/>
        <end position="266"/>
    </location>
</feature>
<protein>
    <submittedName>
        <fullName evidence="6">DUF5117 domain-containing protein</fullName>
    </submittedName>
    <submittedName>
        <fullName evidence="5">Uncharacterized protein DUF5118</fullName>
    </submittedName>
</protein>
<evidence type="ECO:0000313" key="5">
    <source>
        <dbReference type="EMBL" id="RLJ72522.1"/>
    </source>
</evidence>
<organism evidence="5 7">
    <name type="scientific">Pedobacter alluvionis</name>
    <dbReference type="NCBI Taxonomy" id="475253"/>
    <lineage>
        <taxon>Bacteria</taxon>
        <taxon>Pseudomonadati</taxon>
        <taxon>Bacteroidota</taxon>
        <taxon>Sphingobacteriia</taxon>
        <taxon>Sphingobacteriales</taxon>
        <taxon>Sphingobacteriaceae</taxon>
        <taxon>Pedobacter</taxon>
    </lineage>
</organism>
<dbReference type="PANTHER" id="PTHR38478">
    <property type="entry name" value="PEPTIDASE M1A AND M12B"/>
    <property type="match status" value="1"/>
</dbReference>
<reference evidence="5 7" key="1">
    <citation type="submission" date="2018-10" db="EMBL/GenBank/DDBJ databases">
        <title>Genomic Encyclopedia of Archaeal and Bacterial Type Strains, Phase II (KMG-II): from individual species to whole genera.</title>
        <authorList>
            <person name="Goeker M."/>
        </authorList>
    </citation>
    <scope>NUCLEOTIDE SEQUENCE [LARGE SCALE GENOMIC DNA]</scope>
    <source>
        <strain evidence="5 7">DSM 19624</strain>
    </source>
</reference>
<reference evidence="6 8" key="2">
    <citation type="submission" date="2019-03" db="EMBL/GenBank/DDBJ databases">
        <authorList>
            <person name="He R.-H."/>
        </authorList>
    </citation>
    <scope>NUCLEOTIDE SEQUENCE [LARGE SCALE GENOMIC DNA]</scope>
    <source>
        <strain evidence="6 8">DSM 19624</strain>
    </source>
</reference>
<evidence type="ECO:0000313" key="8">
    <source>
        <dbReference type="Proteomes" id="UP000297429"/>
    </source>
</evidence>
<dbReference type="InterPro" id="IPR033428">
    <property type="entry name" value="DUF5118"/>
</dbReference>
<dbReference type="InterPro" id="IPR033413">
    <property type="entry name" value="DUF5117"/>
</dbReference>
<feature type="chain" id="PRO_5044605473" evidence="1">
    <location>
        <begin position="20"/>
        <end position="782"/>
    </location>
</feature>
<evidence type="ECO:0000313" key="6">
    <source>
        <dbReference type="EMBL" id="TFB28159.1"/>
    </source>
</evidence>
<comment type="caution">
    <text evidence="5">The sequence shown here is derived from an EMBL/GenBank/DDBJ whole genome shotgun (WGS) entry which is preliminary data.</text>
</comment>
<name>A0A497XVQ1_9SPHI</name>
<dbReference type="OrthoDB" id="9776599at2"/>
<feature type="signal peptide" evidence="1">
    <location>
        <begin position="1"/>
        <end position="19"/>
    </location>
</feature>
<dbReference type="Pfam" id="PF17148">
    <property type="entry name" value="DUF5117"/>
    <property type="match status" value="1"/>
</dbReference>
<dbReference type="EMBL" id="SOPX01000007">
    <property type="protein sequence ID" value="TFB28159.1"/>
    <property type="molecule type" value="Genomic_DNA"/>
</dbReference>
<keyword evidence="1" id="KW-0732">Signal</keyword>
<proteinExistence type="predicted"/>
<evidence type="ECO:0000256" key="1">
    <source>
        <dbReference type="SAM" id="SignalP"/>
    </source>
</evidence>
<sequence length="782" mass="87762">MKYILSILFAVVLSLQAKALPLDEPTPFEKFYKKQMKVTPGLFTVYQDGSNYFLEIPASTLNTDLLVIGDIARGFANNIAQSSGVIRFGVGNGNVLNVTKEVYKEETSADFNQGFEELVQKSNLTPVSYVIPVVARGKDKKSYIIELTHELIEGGNLFSFKDFSDLSSSDPARSGVQEVKTSGEGVVFSVLRTQTVPGNSVNGSKAVDKAVAFVLNLGLQRLPVSKMKVRESDPRIGFATVAYNDFGKYPYGMRNVKVITKWNLSVRPADQQKYNAGVLVTPAKAITVYIDKNTPALFLPYVKQGIAQWNAAFEKAGFKEVLVLAKGENENWLSAGKIQIKWGGGASDVPVNLLSDPRTGEIYTAKMNISDQVVNDLLPSYFTKCSMKDPRVLKDLYNPEVRGEIMRWKVAQAMGEVLGMVPNLHGSAAYTSAQLRSGNWLKQHSFSSSVTDDTQFNFLVQPEDDVAVTDLMPRVSAYDELAIGWAYRVFADRNAEKKSLASLKPSNAALMFLEENKSDPFTRRGDVSSDHLEAAELAMNNLMRYYPQVEKVSAEMKGGDDDWRKFKLLSSAYQKNFQLYTDNVASYIGGISLRPVLRNYNEVPVVYTTKKDQKKAMALLNNWFFSGVPSWMQNKRMNLENNESEDTKMQNSMQDLLRKLISPEVLNNLITAEHEMGNQAYTSLDLFEDLDRYVFKDFDSVNPLNEHTKLMQSKFIFDLADATVKNNFAAGLSDSSEVIHFYFVRTIKHIKELSEQHQDPKAKALYQMLREKVEKGMNQKKS</sequence>
<evidence type="ECO:0000259" key="4">
    <source>
        <dbReference type="Pfam" id="PF17162"/>
    </source>
</evidence>
<keyword evidence="8" id="KW-1185">Reference proteome</keyword>
<dbReference type="AlphaFoldDB" id="A0A497XVQ1"/>
<dbReference type="Pfam" id="PF16313">
    <property type="entry name" value="DUF4953"/>
    <property type="match status" value="1"/>
</dbReference>
<gene>
    <name evidence="5" type="ORF">BCL90_4143</name>
    <name evidence="6" type="ORF">E3V97_24370</name>
</gene>